<evidence type="ECO:0000313" key="1">
    <source>
        <dbReference type="EMBL" id="KAD6453581.1"/>
    </source>
</evidence>
<accession>A0A5N6PHQ4</accession>
<dbReference type="AlphaFoldDB" id="A0A5N6PHQ4"/>
<evidence type="ECO:0000313" key="2">
    <source>
        <dbReference type="Proteomes" id="UP000326396"/>
    </source>
</evidence>
<comment type="caution">
    <text evidence="1">The sequence shown here is derived from an EMBL/GenBank/DDBJ whole genome shotgun (WGS) entry which is preliminary data.</text>
</comment>
<sequence>MASSSPDNKKIGSDEELMEVVVHTGGAWDRGIEPGDAVYTAYNGGTLEQHRFKMPVNFTCSLLHEHVGRAIGSRSDHLTYVLPIRQYDDPLATFIPAQILNDHDVDNYFRPHVMKLLALGEEIEVYHTNRIPRTARD</sequence>
<keyword evidence="2" id="KW-1185">Reference proteome</keyword>
<gene>
    <name evidence="1" type="ORF">E3N88_08286</name>
</gene>
<organism evidence="1 2">
    <name type="scientific">Mikania micrantha</name>
    <name type="common">bitter vine</name>
    <dbReference type="NCBI Taxonomy" id="192012"/>
    <lineage>
        <taxon>Eukaryota</taxon>
        <taxon>Viridiplantae</taxon>
        <taxon>Streptophyta</taxon>
        <taxon>Embryophyta</taxon>
        <taxon>Tracheophyta</taxon>
        <taxon>Spermatophyta</taxon>
        <taxon>Magnoliopsida</taxon>
        <taxon>eudicotyledons</taxon>
        <taxon>Gunneridae</taxon>
        <taxon>Pentapetalae</taxon>
        <taxon>asterids</taxon>
        <taxon>campanulids</taxon>
        <taxon>Asterales</taxon>
        <taxon>Asteraceae</taxon>
        <taxon>Asteroideae</taxon>
        <taxon>Heliantheae alliance</taxon>
        <taxon>Eupatorieae</taxon>
        <taxon>Mikania</taxon>
    </lineage>
</organism>
<proteinExistence type="predicted"/>
<dbReference type="Proteomes" id="UP000326396">
    <property type="component" value="Linkage Group LG12"/>
</dbReference>
<name>A0A5N6PHQ4_9ASTR</name>
<protein>
    <submittedName>
        <fullName evidence="1">Uncharacterized protein</fullName>
    </submittedName>
</protein>
<dbReference type="OrthoDB" id="1792527at2759"/>
<dbReference type="EMBL" id="SZYD01000004">
    <property type="protein sequence ID" value="KAD6453581.1"/>
    <property type="molecule type" value="Genomic_DNA"/>
</dbReference>
<reference evidence="1 2" key="1">
    <citation type="submission" date="2019-05" db="EMBL/GenBank/DDBJ databases">
        <title>Mikania micrantha, genome provides insights into the molecular mechanism of rapid growth.</title>
        <authorList>
            <person name="Liu B."/>
        </authorList>
    </citation>
    <scope>NUCLEOTIDE SEQUENCE [LARGE SCALE GENOMIC DNA]</scope>
    <source>
        <strain evidence="1">NLD-2019</strain>
        <tissue evidence="1">Leaf</tissue>
    </source>
</reference>